<reference evidence="1 2" key="1">
    <citation type="journal article" date="2019" name="Nat. Ecol. Evol.">
        <title>Megaphylogeny resolves global patterns of mushroom evolution.</title>
        <authorList>
            <person name="Varga T."/>
            <person name="Krizsan K."/>
            <person name="Foldi C."/>
            <person name="Dima B."/>
            <person name="Sanchez-Garcia M."/>
            <person name="Sanchez-Ramirez S."/>
            <person name="Szollosi G.J."/>
            <person name="Szarkandi J.G."/>
            <person name="Papp V."/>
            <person name="Albert L."/>
            <person name="Andreopoulos W."/>
            <person name="Angelini C."/>
            <person name="Antonin V."/>
            <person name="Barry K.W."/>
            <person name="Bougher N.L."/>
            <person name="Buchanan P."/>
            <person name="Buyck B."/>
            <person name="Bense V."/>
            <person name="Catcheside P."/>
            <person name="Chovatia M."/>
            <person name="Cooper J."/>
            <person name="Damon W."/>
            <person name="Desjardin D."/>
            <person name="Finy P."/>
            <person name="Geml J."/>
            <person name="Haridas S."/>
            <person name="Hughes K."/>
            <person name="Justo A."/>
            <person name="Karasinski D."/>
            <person name="Kautmanova I."/>
            <person name="Kiss B."/>
            <person name="Kocsube S."/>
            <person name="Kotiranta H."/>
            <person name="LaButti K.M."/>
            <person name="Lechner B.E."/>
            <person name="Liimatainen K."/>
            <person name="Lipzen A."/>
            <person name="Lukacs Z."/>
            <person name="Mihaltcheva S."/>
            <person name="Morgado L.N."/>
            <person name="Niskanen T."/>
            <person name="Noordeloos M.E."/>
            <person name="Ohm R.A."/>
            <person name="Ortiz-Santana B."/>
            <person name="Ovrebo C."/>
            <person name="Racz N."/>
            <person name="Riley R."/>
            <person name="Savchenko A."/>
            <person name="Shiryaev A."/>
            <person name="Soop K."/>
            <person name="Spirin V."/>
            <person name="Szebenyi C."/>
            <person name="Tomsovsky M."/>
            <person name="Tulloss R.E."/>
            <person name="Uehling J."/>
            <person name="Grigoriev I.V."/>
            <person name="Vagvolgyi C."/>
            <person name="Papp T."/>
            <person name="Martin F.M."/>
            <person name="Miettinen O."/>
            <person name="Hibbett D.S."/>
            <person name="Nagy L.G."/>
        </authorList>
    </citation>
    <scope>NUCLEOTIDE SEQUENCE [LARGE SCALE GENOMIC DNA]</scope>
    <source>
        <strain evidence="1 2">NL-1719</strain>
    </source>
</reference>
<dbReference type="EMBL" id="ML208293">
    <property type="protein sequence ID" value="TFK71818.1"/>
    <property type="molecule type" value="Genomic_DNA"/>
</dbReference>
<protein>
    <submittedName>
        <fullName evidence="1">Uncharacterized protein</fullName>
    </submittedName>
</protein>
<sequence length="150" mass="16828">MCIHYIGEISGDALISKQHWDTKDLIVYSFVMYIHYVGKIRFEGTKIRVWILETVKLTMDPCIRKWLKRCRWPIRHLASSPSDLSQDTPFSFVPALGCLIESRGNPGPDWASMTSVLALAGDYVTSTTLVKIANQTGPLSALTRLTNIGN</sequence>
<dbReference type="Proteomes" id="UP000308600">
    <property type="component" value="Unassembled WGS sequence"/>
</dbReference>
<accession>A0ACD3B1B3</accession>
<evidence type="ECO:0000313" key="1">
    <source>
        <dbReference type="EMBL" id="TFK71818.1"/>
    </source>
</evidence>
<gene>
    <name evidence="1" type="ORF">BDN72DRAFT_855981</name>
</gene>
<name>A0ACD3B1B3_9AGAR</name>
<evidence type="ECO:0000313" key="2">
    <source>
        <dbReference type="Proteomes" id="UP000308600"/>
    </source>
</evidence>
<keyword evidence="2" id="KW-1185">Reference proteome</keyword>
<organism evidence="1 2">
    <name type="scientific">Pluteus cervinus</name>
    <dbReference type="NCBI Taxonomy" id="181527"/>
    <lineage>
        <taxon>Eukaryota</taxon>
        <taxon>Fungi</taxon>
        <taxon>Dikarya</taxon>
        <taxon>Basidiomycota</taxon>
        <taxon>Agaricomycotina</taxon>
        <taxon>Agaricomycetes</taxon>
        <taxon>Agaricomycetidae</taxon>
        <taxon>Agaricales</taxon>
        <taxon>Pluteineae</taxon>
        <taxon>Pluteaceae</taxon>
        <taxon>Pluteus</taxon>
    </lineage>
</organism>
<proteinExistence type="predicted"/>